<evidence type="ECO:0000313" key="2">
    <source>
        <dbReference type="EMBL" id="MCI04635.1"/>
    </source>
</evidence>
<comment type="caution">
    <text evidence="2">The sequence shown here is derived from an EMBL/GenBank/DDBJ whole genome shotgun (WGS) entry which is preliminary data.</text>
</comment>
<evidence type="ECO:0008006" key="4">
    <source>
        <dbReference type="Google" id="ProtNLM"/>
    </source>
</evidence>
<proteinExistence type="predicted"/>
<evidence type="ECO:0000256" key="1">
    <source>
        <dbReference type="SAM" id="MobiDB-lite"/>
    </source>
</evidence>
<dbReference type="EMBL" id="LXQA010056049">
    <property type="protein sequence ID" value="MCI04635.1"/>
    <property type="molecule type" value="Genomic_DNA"/>
</dbReference>
<feature type="non-terminal residue" evidence="2">
    <location>
        <position position="218"/>
    </location>
</feature>
<feature type="region of interest" description="Disordered" evidence="1">
    <location>
        <begin position="1"/>
        <end position="106"/>
    </location>
</feature>
<keyword evidence="3" id="KW-1185">Reference proteome</keyword>
<dbReference type="PANTHER" id="PTHR33067:SF9">
    <property type="entry name" value="RNA-DIRECTED DNA POLYMERASE"/>
    <property type="match status" value="1"/>
</dbReference>
<evidence type="ECO:0000313" key="3">
    <source>
        <dbReference type="Proteomes" id="UP000265520"/>
    </source>
</evidence>
<reference evidence="2 3" key="1">
    <citation type="journal article" date="2018" name="Front. Plant Sci.">
        <title>Red Clover (Trifolium pratense) and Zigzag Clover (T. medium) - A Picture of Genomic Similarities and Differences.</title>
        <authorList>
            <person name="Dluhosova J."/>
            <person name="Istvanek J."/>
            <person name="Nedelnik J."/>
            <person name="Repkova J."/>
        </authorList>
    </citation>
    <scope>NUCLEOTIDE SEQUENCE [LARGE SCALE GENOMIC DNA]</scope>
    <source>
        <strain evidence="3">cv. 10/8</strain>
        <tissue evidence="2">Leaf</tissue>
    </source>
</reference>
<gene>
    <name evidence="2" type="ORF">A2U01_0025682</name>
</gene>
<organism evidence="2 3">
    <name type="scientific">Trifolium medium</name>
    <dbReference type="NCBI Taxonomy" id="97028"/>
    <lineage>
        <taxon>Eukaryota</taxon>
        <taxon>Viridiplantae</taxon>
        <taxon>Streptophyta</taxon>
        <taxon>Embryophyta</taxon>
        <taxon>Tracheophyta</taxon>
        <taxon>Spermatophyta</taxon>
        <taxon>Magnoliopsida</taxon>
        <taxon>eudicotyledons</taxon>
        <taxon>Gunneridae</taxon>
        <taxon>Pentapetalae</taxon>
        <taxon>rosids</taxon>
        <taxon>fabids</taxon>
        <taxon>Fabales</taxon>
        <taxon>Fabaceae</taxon>
        <taxon>Papilionoideae</taxon>
        <taxon>50 kb inversion clade</taxon>
        <taxon>NPAAA clade</taxon>
        <taxon>Hologalegina</taxon>
        <taxon>IRL clade</taxon>
        <taxon>Trifolieae</taxon>
        <taxon>Trifolium</taxon>
    </lineage>
</organism>
<feature type="compositionally biased region" description="Basic and acidic residues" evidence="1">
    <location>
        <begin position="72"/>
        <end position="91"/>
    </location>
</feature>
<sequence length="218" mass="24786">MDKDPREAKALVDRMAENHEQWNDEPFEQLTPHKVRSGKQLKDPKPNSPRTRKKVSNKDVPEPPQDEPIIISREEFSERRDDNDPSPKENENVVTPPSSYKPPVPFPQRLAKAKVEEQIKNYVKMTETLNLSVPLFEAIREMPHYAKFLKDVISNKKQFLENETVALSEECSALLLNKMPPKLKDPGSFSIPVEIGPMLFKNALCDLGASVSLMPTSV</sequence>
<feature type="compositionally biased region" description="Basic and acidic residues" evidence="1">
    <location>
        <begin position="1"/>
        <end position="22"/>
    </location>
</feature>
<accession>A0A392P1G3</accession>
<dbReference type="Proteomes" id="UP000265520">
    <property type="component" value="Unassembled WGS sequence"/>
</dbReference>
<dbReference type="AlphaFoldDB" id="A0A392P1G3"/>
<dbReference type="PANTHER" id="PTHR33067">
    <property type="entry name" value="RNA-DIRECTED DNA POLYMERASE-RELATED"/>
    <property type="match status" value="1"/>
</dbReference>
<protein>
    <recommendedName>
        <fullName evidence="4">Reverse transcriptase domain-containing protein</fullName>
    </recommendedName>
</protein>
<name>A0A392P1G3_9FABA</name>